<dbReference type="Gene3D" id="1.10.10.10">
    <property type="entry name" value="Winged helix-like DNA-binding domain superfamily/Winged helix DNA-binding domain"/>
    <property type="match status" value="1"/>
</dbReference>
<keyword evidence="4" id="KW-0804">Transcription</keyword>
<keyword evidence="3" id="KW-0731">Sigma factor</keyword>
<feature type="domain" description="RNA polymerase sigma-70 region 2" evidence="5">
    <location>
        <begin position="26"/>
        <end position="94"/>
    </location>
</feature>
<evidence type="ECO:0000313" key="8">
    <source>
        <dbReference type="Proteomes" id="UP000254893"/>
    </source>
</evidence>
<dbReference type="InterPro" id="IPR013249">
    <property type="entry name" value="RNA_pol_sigma70_r4_t2"/>
</dbReference>
<name>A0A380CRJ1_SPHSI</name>
<organism evidence="7 8">
    <name type="scientific">Sphingobacterium spiritivorum</name>
    <name type="common">Flavobacterium spiritivorum</name>
    <dbReference type="NCBI Taxonomy" id="258"/>
    <lineage>
        <taxon>Bacteria</taxon>
        <taxon>Pseudomonadati</taxon>
        <taxon>Bacteroidota</taxon>
        <taxon>Sphingobacteriia</taxon>
        <taxon>Sphingobacteriales</taxon>
        <taxon>Sphingobacteriaceae</taxon>
        <taxon>Sphingobacterium</taxon>
    </lineage>
</organism>
<comment type="similarity">
    <text evidence="1">Belongs to the sigma-70 factor family. ECF subfamily.</text>
</comment>
<dbReference type="InterPro" id="IPR014284">
    <property type="entry name" value="RNA_pol_sigma-70_dom"/>
</dbReference>
<dbReference type="PANTHER" id="PTHR43133">
    <property type="entry name" value="RNA POLYMERASE ECF-TYPE SIGMA FACTO"/>
    <property type="match status" value="1"/>
</dbReference>
<evidence type="ECO:0000256" key="4">
    <source>
        <dbReference type="ARBA" id="ARBA00023163"/>
    </source>
</evidence>
<reference evidence="7 8" key="1">
    <citation type="submission" date="2018-06" db="EMBL/GenBank/DDBJ databases">
        <authorList>
            <consortium name="Pathogen Informatics"/>
            <person name="Doyle S."/>
        </authorList>
    </citation>
    <scope>NUCLEOTIDE SEQUENCE [LARGE SCALE GENOMIC DNA]</scope>
    <source>
        <strain evidence="7 8">NCTC11388</strain>
    </source>
</reference>
<evidence type="ECO:0000259" key="5">
    <source>
        <dbReference type="Pfam" id="PF04542"/>
    </source>
</evidence>
<evidence type="ECO:0000256" key="3">
    <source>
        <dbReference type="ARBA" id="ARBA00023082"/>
    </source>
</evidence>
<dbReference type="Pfam" id="PF04542">
    <property type="entry name" value="Sigma70_r2"/>
    <property type="match status" value="1"/>
</dbReference>
<dbReference type="GO" id="GO:0006352">
    <property type="term" value="P:DNA-templated transcription initiation"/>
    <property type="evidence" value="ECO:0007669"/>
    <property type="project" value="InterPro"/>
</dbReference>
<dbReference type="Gene3D" id="1.10.1740.10">
    <property type="match status" value="1"/>
</dbReference>
<protein>
    <submittedName>
        <fullName evidence="7">RNA polymerase sigma factor sigV</fullName>
    </submittedName>
</protein>
<dbReference type="InterPro" id="IPR013324">
    <property type="entry name" value="RNA_pol_sigma_r3/r4-like"/>
</dbReference>
<dbReference type="SUPFAM" id="SSF88946">
    <property type="entry name" value="Sigma2 domain of RNA polymerase sigma factors"/>
    <property type="match status" value="1"/>
</dbReference>
<dbReference type="GO" id="GO:0016987">
    <property type="term" value="F:sigma factor activity"/>
    <property type="evidence" value="ECO:0007669"/>
    <property type="project" value="UniProtKB-KW"/>
</dbReference>
<evidence type="ECO:0000259" key="6">
    <source>
        <dbReference type="Pfam" id="PF08281"/>
    </source>
</evidence>
<dbReference type="EMBL" id="UGYW01000002">
    <property type="protein sequence ID" value="SUJ27285.1"/>
    <property type="molecule type" value="Genomic_DNA"/>
</dbReference>
<gene>
    <name evidence="7" type="primary">sigV_5</name>
    <name evidence="7" type="ORF">NCTC11388_04137</name>
</gene>
<dbReference type="Pfam" id="PF08281">
    <property type="entry name" value="Sigma70_r4_2"/>
    <property type="match status" value="1"/>
</dbReference>
<accession>A0A380CRJ1</accession>
<evidence type="ECO:0000256" key="1">
    <source>
        <dbReference type="ARBA" id="ARBA00010641"/>
    </source>
</evidence>
<dbReference type="PANTHER" id="PTHR43133:SF46">
    <property type="entry name" value="RNA POLYMERASE SIGMA-70 FACTOR ECF SUBFAMILY"/>
    <property type="match status" value="1"/>
</dbReference>
<dbReference type="InterPro" id="IPR007627">
    <property type="entry name" value="RNA_pol_sigma70_r2"/>
</dbReference>
<keyword evidence="2" id="KW-0805">Transcription regulation</keyword>
<dbReference type="InterPro" id="IPR013325">
    <property type="entry name" value="RNA_pol_sigma_r2"/>
</dbReference>
<dbReference type="Proteomes" id="UP000254893">
    <property type="component" value="Unassembled WGS sequence"/>
</dbReference>
<proteinExistence type="inferred from homology"/>
<sequence>MNLFFSRDNKLVKGCKANKRQAQEVLYKLYYEDMLRLCFRYLRSDDLALEALNSGFLKIFQNINTFDPQKGDLGAWIRTIMVRSCIDLSRKEARFNSSAIQDVTEEVYIEPAVLDKLFAEDLLKLIRLLPVATQIVFNLSVIDGYSHQEIAEQLGISEGTSRWHLSEAKKQLRTMLKNATIDNPLKNPGS</sequence>
<dbReference type="SUPFAM" id="SSF88659">
    <property type="entry name" value="Sigma3 and sigma4 domains of RNA polymerase sigma factors"/>
    <property type="match status" value="1"/>
</dbReference>
<dbReference type="GO" id="GO:0003677">
    <property type="term" value="F:DNA binding"/>
    <property type="evidence" value="ECO:0007669"/>
    <property type="project" value="InterPro"/>
</dbReference>
<dbReference type="AlphaFoldDB" id="A0A380CRJ1"/>
<dbReference type="NCBIfam" id="TIGR02937">
    <property type="entry name" value="sigma70-ECF"/>
    <property type="match status" value="1"/>
</dbReference>
<dbReference type="InterPro" id="IPR039425">
    <property type="entry name" value="RNA_pol_sigma-70-like"/>
</dbReference>
<evidence type="ECO:0000256" key="2">
    <source>
        <dbReference type="ARBA" id="ARBA00023015"/>
    </source>
</evidence>
<feature type="domain" description="RNA polymerase sigma factor 70 region 4 type 2" evidence="6">
    <location>
        <begin position="120"/>
        <end position="172"/>
    </location>
</feature>
<evidence type="ECO:0000313" key="7">
    <source>
        <dbReference type="EMBL" id="SUJ27285.1"/>
    </source>
</evidence>
<dbReference type="InterPro" id="IPR036388">
    <property type="entry name" value="WH-like_DNA-bd_sf"/>
</dbReference>